<organism evidence="3 4">
    <name type="scientific">Streptomyces lavendulocolor</name>
    <dbReference type="NCBI Taxonomy" id="67316"/>
    <lineage>
        <taxon>Bacteria</taxon>
        <taxon>Bacillati</taxon>
        <taxon>Actinomycetota</taxon>
        <taxon>Actinomycetes</taxon>
        <taxon>Kitasatosporales</taxon>
        <taxon>Streptomycetaceae</taxon>
        <taxon>Streptomyces</taxon>
    </lineage>
</organism>
<feature type="compositionally biased region" description="Basic and acidic residues" evidence="1">
    <location>
        <begin position="195"/>
        <end position="223"/>
    </location>
</feature>
<protein>
    <recommendedName>
        <fullName evidence="5">Integral membrane protein</fullName>
    </recommendedName>
</protein>
<keyword evidence="4" id="KW-1185">Reference proteome</keyword>
<dbReference type="Proteomes" id="UP001550378">
    <property type="component" value="Unassembled WGS sequence"/>
</dbReference>
<sequence length="223" mass="24061">MHGHGHAPPQPGRPADGTLVVLRTLFVVLTVLSCGFLAWTPLLRLAVVTRKALDWALFGLLLLSTAGIFVFLGKTVPEDEKQEMSDGAALFFGGWMIVTIVGVTIYYLIAEIRHYGRPVPPVAGYGPAQTTGYGYPPVAAPAQQTFPQQATPPPLHQAPRPPAAAPVPAPPAPRPHAQPQAPHTPPQPSAKPKSQRIDQVRAELDELSDLLRREPQDPREEGK</sequence>
<evidence type="ECO:0000313" key="4">
    <source>
        <dbReference type="Proteomes" id="UP001550378"/>
    </source>
</evidence>
<feature type="transmembrane region" description="Helical" evidence="2">
    <location>
        <begin position="20"/>
        <end position="43"/>
    </location>
</feature>
<proteinExistence type="predicted"/>
<keyword evidence="2" id="KW-0812">Transmembrane</keyword>
<evidence type="ECO:0000256" key="2">
    <source>
        <dbReference type="SAM" id="Phobius"/>
    </source>
</evidence>
<evidence type="ECO:0000256" key="1">
    <source>
        <dbReference type="SAM" id="MobiDB-lite"/>
    </source>
</evidence>
<comment type="caution">
    <text evidence="3">The sequence shown here is derived from an EMBL/GenBank/DDBJ whole genome shotgun (WGS) entry which is preliminary data.</text>
</comment>
<feature type="compositionally biased region" description="Low complexity" evidence="1">
    <location>
        <begin position="136"/>
        <end position="149"/>
    </location>
</feature>
<reference evidence="3 4" key="1">
    <citation type="submission" date="2024-06" db="EMBL/GenBank/DDBJ databases">
        <title>The Natural Products Discovery Center: Release of the First 8490 Sequenced Strains for Exploring Actinobacteria Biosynthetic Diversity.</title>
        <authorList>
            <person name="Kalkreuter E."/>
            <person name="Kautsar S.A."/>
            <person name="Yang D."/>
            <person name="Bader C.D."/>
            <person name="Teijaro C.N."/>
            <person name="Fluegel L."/>
            <person name="Davis C.M."/>
            <person name="Simpson J.R."/>
            <person name="Lauterbach L."/>
            <person name="Steele A.D."/>
            <person name="Gui C."/>
            <person name="Meng S."/>
            <person name="Li G."/>
            <person name="Viehrig K."/>
            <person name="Ye F."/>
            <person name="Su P."/>
            <person name="Kiefer A.F."/>
            <person name="Nichols A."/>
            <person name="Cepeda A.J."/>
            <person name="Yan W."/>
            <person name="Fan B."/>
            <person name="Jiang Y."/>
            <person name="Adhikari A."/>
            <person name="Zheng C.-J."/>
            <person name="Schuster L."/>
            <person name="Cowan T.M."/>
            <person name="Smanski M.J."/>
            <person name="Chevrette M.G."/>
            <person name="De Carvalho L.P.S."/>
            <person name="Shen B."/>
        </authorList>
    </citation>
    <scope>NUCLEOTIDE SEQUENCE [LARGE SCALE GENOMIC DNA]</scope>
    <source>
        <strain evidence="3 4">NPDC006337</strain>
    </source>
</reference>
<evidence type="ECO:0000313" key="3">
    <source>
        <dbReference type="EMBL" id="MEU0707159.1"/>
    </source>
</evidence>
<feature type="transmembrane region" description="Helical" evidence="2">
    <location>
        <begin position="55"/>
        <end position="76"/>
    </location>
</feature>
<name>A0ABV2W0U6_9ACTN</name>
<dbReference type="RefSeq" id="WP_359654164.1">
    <property type="nucleotide sequence ID" value="NZ_JBEXZO010000024.1"/>
</dbReference>
<dbReference type="EMBL" id="JBEXZR010000004">
    <property type="protein sequence ID" value="MEU0707159.1"/>
    <property type="molecule type" value="Genomic_DNA"/>
</dbReference>
<keyword evidence="2" id="KW-0472">Membrane</keyword>
<feature type="transmembrane region" description="Helical" evidence="2">
    <location>
        <begin position="88"/>
        <end position="109"/>
    </location>
</feature>
<feature type="region of interest" description="Disordered" evidence="1">
    <location>
        <begin position="136"/>
        <end position="223"/>
    </location>
</feature>
<gene>
    <name evidence="3" type="ORF">ABZ508_07235</name>
</gene>
<accession>A0ABV2W0U6</accession>
<feature type="compositionally biased region" description="Pro residues" evidence="1">
    <location>
        <begin position="150"/>
        <end position="189"/>
    </location>
</feature>
<keyword evidence="2" id="KW-1133">Transmembrane helix</keyword>
<evidence type="ECO:0008006" key="5">
    <source>
        <dbReference type="Google" id="ProtNLM"/>
    </source>
</evidence>